<organism evidence="2 3">
    <name type="scientific">Haliangium ochraceum (strain DSM 14365 / JCM 11303 / SMP-2)</name>
    <dbReference type="NCBI Taxonomy" id="502025"/>
    <lineage>
        <taxon>Bacteria</taxon>
        <taxon>Pseudomonadati</taxon>
        <taxon>Myxococcota</taxon>
        <taxon>Polyangia</taxon>
        <taxon>Haliangiales</taxon>
        <taxon>Kofleriaceae</taxon>
        <taxon>Haliangium</taxon>
    </lineage>
</organism>
<sequence length="278" mass="30450">MSDITSPSLQIGCVELPPGMPRARYFGRLPYLETAATLRGIPRPPVLQRWLADAGEDGRFGLAAPQTITHRAGRKGYARHIVELSRAELAQTGGFRDTELIRSEVDALAQATSILGVDVVLFRSPADFAPSASNRDAMRRFFAELAPAERFSGALRVWEPQGLWDLDVAARFAGELGLVLCCDPLTNDPMLDIDPGIFSRLPSDDAYFRVTGIGNARRRLDDYALEPLFEAAEAYERVWVALGHDGKYPDALRLHRQLNGDPGDGEADGDGESAARED</sequence>
<name>D0LFL7_HALO1</name>
<dbReference type="AlphaFoldDB" id="D0LFL7"/>
<dbReference type="Pfam" id="PF01904">
    <property type="entry name" value="DUF72"/>
    <property type="match status" value="1"/>
</dbReference>
<evidence type="ECO:0000313" key="3">
    <source>
        <dbReference type="Proteomes" id="UP000001880"/>
    </source>
</evidence>
<gene>
    <name evidence="2" type="ordered locus">Hoch_0009</name>
</gene>
<dbReference type="OrthoDB" id="9780310at2"/>
<feature type="region of interest" description="Disordered" evidence="1">
    <location>
        <begin position="255"/>
        <end position="278"/>
    </location>
</feature>
<dbReference type="InterPro" id="IPR002763">
    <property type="entry name" value="DUF72"/>
</dbReference>
<proteinExistence type="predicted"/>
<evidence type="ECO:0000313" key="2">
    <source>
        <dbReference type="EMBL" id="ACY12651.1"/>
    </source>
</evidence>
<dbReference type="EMBL" id="CP001804">
    <property type="protein sequence ID" value="ACY12651.1"/>
    <property type="molecule type" value="Genomic_DNA"/>
</dbReference>
<reference evidence="2 3" key="1">
    <citation type="journal article" date="2010" name="Stand. Genomic Sci.">
        <title>Complete genome sequence of Haliangium ochraceum type strain (SMP-2).</title>
        <authorList>
            <consortium name="US DOE Joint Genome Institute (JGI-PGF)"/>
            <person name="Ivanova N."/>
            <person name="Daum C."/>
            <person name="Lang E."/>
            <person name="Abt B."/>
            <person name="Kopitz M."/>
            <person name="Saunders E."/>
            <person name="Lapidus A."/>
            <person name="Lucas S."/>
            <person name="Glavina Del Rio T."/>
            <person name="Nolan M."/>
            <person name="Tice H."/>
            <person name="Copeland A."/>
            <person name="Cheng J.F."/>
            <person name="Chen F."/>
            <person name="Bruce D."/>
            <person name="Goodwin L."/>
            <person name="Pitluck S."/>
            <person name="Mavromatis K."/>
            <person name="Pati A."/>
            <person name="Mikhailova N."/>
            <person name="Chen A."/>
            <person name="Palaniappan K."/>
            <person name="Land M."/>
            <person name="Hauser L."/>
            <person name="Chang Y.J."/>
            <person name="Jeffries C.D."/>
            <person name="Detter J.C."/>
            <person name="Brettin T."/>
            <person name="Rohde M."/>
            <person name="Goker M."/>
            <person name="Bristow J."/>
            <person name="Markowitz V."/>
            <person name="Eisen J.A."/>
            <person name="Hugenholtz P."/>
            <person name="Kyrpides N.C."/>
            <person name="Klenk H.P."/>
        </authorList>
    </citation>
    <scope>NUCLEOTIDE SEQUENCE [LARGE SCALE GENOMIC DNA]</scope>
    <source>
        <strain evidence="3">DSM 14365 / CIP 107738 / JCM 11303 / AJ 13395 / SMP-2</strain>
    </source>
</reference>
<accession>D0LFL7</accession>
<dbReference type="InterPro" id="IPR036520">
    <property type="entry name" value="UPF0759_sf"/>
</dbReference>
<dbReference type="eggNOG" id="COG1801">
    <property type="taxonomic scope" value="Bacteria"/>
</dbReference>
<evidence type="ECO:0008006" key="4">
    <source>
        <dbReference type="Google" id="ProtNLM"/>
    </source>
</evidence>
<dbReference type="SUPFAM" id="SSF117396">
    <property type="entry name" value="TM1631-like"/>
    <property type="match status" value="1"/>
</dbReference>
<dbReference type="HOGENOM" id="CLU_1000275_0_0_7"/>
<evidence type="ECO:0000256" key="1">
    <source>
        <dbReference type="SAM" id="MobiDB-lite"/>
    </source>
</evidence>
<dbReference type="KEGG" id="hoh:Hoch_0009"/>
<protein>
    <recommendedName>
        <fullName evidence="4">DUF72 domain-containing protein</fullName>
    </recommendedName>
</protein>
<dbReference type="STRING" id="502025.Hoch_0009"/>
<dbReference type="Gene3D" id="3.20.20.410">
    <property type="entry name" value="Protein of unknown function UPF0759"/>
    <property type="match status" value="1"/>
</dbReference>
<keyword evidence="3" id="KW-1185">Reference proteome</keyword>
<dbReference type="Proteomes" id="UP000001880">
    <property type="component" value="Chromosome"/>
</dbReference>